<evidence type="ECO:0000256" key="1">
    <source>
        <dbReference type="SAM" id="MobiDB-lite"/>
    </source>
</evidence>
<name>A0AAV4Q2B6_9ARAC</name>
<feature type="compositionally biased region" description="Polar residues" evidence="1">
    <location>
        <begin position="22"/>
        <end position="35"/>
    </location>
</feature>
<feature type="region of interest" description="Disordered" evidence="1">
    <location>
        <begin position="1"/>
        <end position="35"/>
    </location>
</feature>
<evidence type="ECO:0000313" key="3">
    <source>
        <dbReference type="Proteomes" id="UP001054837"/>
    </source>
</evidence>
<gene>
    <name evidence="2" type="ORF">CDAR_457031</name>
</gene>
<accession>A0AAV4Q2B6</accession>
<keyword evidence="3" id="KW-1185">Reference proteome</keyword>
<sequence>MSSILEKGNFRPPPPWNITRGAHQNNYSPSHLPSNAQKNSTFCVSSFLCLEDGGGGEEGTHIPVITREHLLIVTVPGSLRHDPAAHREGAPAADDFFYLRDGTAEEDH</sequence>
<organism evidence="2 3">
    <name type="scientific">Caerostris darwini</name>
    <dbReference type="NCBI Taxonomy" id="1538125"/>
    <lineage>
        <taxon>Eukaryota</taxon>
        <taxon>Metazoa</taxon>
        <taxon>Ecdysozoa</taxon>
        <taxon>Arthropoda</taxon>
        <taxon>Chelicerata</taxon>
        <taxon>Arachnida</taxon>
        <taxon>Araneae</taxon>
        <taxon>Araneomorphae</taxon>
        <taxon>Entelegynae</taxon>
        <taxon>Araneoidea</taxon>
        <taxon>Araneidae</taxon>
        <taxon>Caerostris</taxon>
    </lineage>
</organism>
<dbReference type="Proteomes" id="UP001054837">
    <property type="component" value="Unassembled WGS sequence"/>
</dbReference>
<evidence type="ECO:0000313" key="2">
    <source>
        <dbReference type="EMBL" id="GIY01563.1"/>
    </source>
</evidence>
<proteinExistence type="predicted"/>
<dbReference type="AlphaFoldDB" id="A0AAV4Q2B6"/>
<reference evidence="2 3" key="1">
    <citation type="submission" date="2021-06" db="EMBL/GenBank/DDBJ databases">
        <title>Caerostris darwini draft genome.</title>
        <authorList>
            <person name="Kono N."/>
            <person name="Arakawa K."/>
        </authorList>
    </citation>
    <scope>NUCLEOTIDE SEQUENCE [LARGE SCALE GENOMIC DNA]</scope>
</reference>
<protein>
    <submittedName>
        <fullName evidence="2">Uncharacterized protein</fullName>
    </submittedName>
</protein>
<feature type="region of interest" description="Disordered" evidence="1">
    <location>
        <begin position="82"/>
        <end position="108"/>
    </location>
</feature>
<dbReference type="EMBL" id="BPLQ01003590">
    <property type="protein sequence ID" value="GIY01563.1"/>
    <property type="molecule type" value="Genomic_DNA"/>
</dbReference>
<comment type="caution">
    <text evidence="2">The sequence shown here is derived from an EMBL/GenBank/DDBJ whole genome shotgun (WGS) entry which is preliminary data.</text>
</comment>